<dbReference type="AlphaFoldDB" id="A0A3S4QRX9"/>
<name>A0A3S4QRX9_9GAMM</name>
<dbReference type="EMBL" id="LR134343">
    <property type="protein sequence ID" value="VEG12908.1"/>
    <property type="molecule type" value="Genomic_DNA"/>
</dbReference>
<reference evidence="2 3" key="1">
    <citation type="submission" date="2018-12" db="EMBL/GenBank/DDBJ databases">
        <authorList>
            <consortium name="Pathogen Informatics"/>
        </authorList>
    </citation>
    <scope>NUCLEOTIDE SEQUENCE [LARGE SCALE GENOMIC DNA]</scope>
    <source>
        <strain evidence="2 3">NCTC10297</strain>
    </source>
</reference>
<proteinExistence type="predicted"/>
<dbReference type="Proteomes" id="UP000274100">
    <property type="component" value="Chromosome"/>
</dbReference>
<protein>
    <submittedName>
        <fullName evidence="2">Uncharacterized protein</fullName>
    </submittedName>
</protein>
<dbReference type="RefSeq" id="WP_126330308.1">
    <property type="nucleotide sequence ID" value="NZ_LR134343.1"/>
</dbReference>
<sequence>MKKIICASLALAFSLPAFAIPMYDFLAPFAISSNGISPSYHNLRNNRQVQWQTGAGISAFVSSGYFTKMYARNVAIDNVAISDGIGRSPAEFSIGYTGIGDKPSFFAINTSIVTGQPDIRKLKDKRLNIKLINEDPCGDNQWLDEYTKKDSKLYQIEMENKLPIWLLQTVYHLGAYSATTFYFTNESSERYFLCNFLVDDVDLLRENL</sequence>
<feature type="signal peptide" evidence="1">
    <location>
        <begin position="1"/>
        <end position="19"/>
    </location>
</feature>
<gene>
    <name evidence="2" type="ORF">NCTC10297_00858</name>
</gene>
<dbReference type="KEGG" id="mcun:NCTC10297_00858"/>
<accession>A0A3S4QRX9</accession>
<organism evidence="2 3">
    <name type="scientific">Moraxella cuniculi</name>
    <dbReference type="NCBI Taxonomy" id="34061"/>
    <lineage>
        <taxon>Bacteria</taxon>
        <taxon>Pseudomonadati</taxon>
        <taxon>Pseudomonadota</taxon>
        <taxon>Gammaproteobacteria</taxon>
        <taxon>Moraxellales</taxon>
        <taxon>Moraxellaceae</taxon>
        <taxon>Moraxella</taxon>
    </lineage>
</organism>
<evidence type="ECO:0000313" key="2">
    <source>
        <dbReference type="EMBL" id="VEG12908.1"/>
    </source>
</evidence>
<feature type="chain" id="PRO_5018693019" evidence="1">
    <location>
        <begin position="20"/>
        <end position="208"/>
    </location>
</feature>
<evidence type="ECO:0000313" key="3">
    <source>
        <dbReference type="Proteomes" id="UP000274100"/>
    </source>
</evidence>
<evidence type="ECO:0000256" key="1">
    <source>
        <dbReference type="SAM" id="SignalP"/>
    </source>
</evidence>
<keyword evidence="1" id="KW-0732">Signal</keyword>